<dbReference type="InterPro" id="IPR019826">
    <property type="entry name" value="Carboxylesterase_B_AS"/>
</dbReference>
<dbReference type="SUPFAM" id="SSF53474">
    <property type="entry name" value="alpha/beta-Hydrolases"/>
    <property type="match status" value="1"/>
</dbReference>
<accession>A0ABY8NF96</accession>
<evidence type="ECO:0000256" key="2">
    <source>
        <dbReference type="ARBA" id="ARBA00022801"/>
    </source>
</evidence>
<dbReference type="InterPro" id="IPR000997">
    <property type="entry name" value="Cholinesterase"/>
</dbReference>
<dbReference type="EC" id="3.1.1.-" evidence="4"/>
<reference evidence="7 8" key="1">
    <citation type="submission" date="2023-02" db="EMBL/GenBank/DDBJ databases">
        <title>Description and genomic characterization of Microbulbifer bruguierae sp. nov., isolated from the sediment of mangrove plant Bruguiera sexangula.</title>
        <authorList>
            <person name="Long M."/>
        </authorList>
    </citation>
    <scope>NUCLEOTIDE SEQUENCE [LARGE SCALE GENOMIC DNA]</scope>
    <source>
        <strain evidence="7 8">H12</strain>
    </source>
</reference>
<dbReference type="InterPro" id="IPR029058">
    <property type="entry name" value="AB_hydrolase_fold"/>
</dbReference>
<dbReference type="Proteomes" id="UP001236500">
    <property type="component" value="Chromosome"/>
</dbReference>
<dbReference type="PANTHER" id="PTHR43918">
    <property type="entry name" value="ACETYLCHOLINESTERASE"/>
    <property type="match status" value="1"/>
</dbReference>
<comment type="similarity">
    <text evidence="1 4">Belongs to the type-B carboxylesterase/lipase family.</text>
</comment>
<dbReference type="Pfam" id="PF00135">
    <property type="entry name" value="COesterase"/>
    <property type="match status" value="1"/>
</dbReference>
<evidence type="ECO:0000256" key="4">
    <source>
        <dbReference type="RuleBase" id="RU361235"/>
    </source>
</evidence>
<keyword evidence="8" id="KW-1185">Reference proteome</keyword>
<keyword evidence="2 4" id="KW-0378">Hydrolase</keyword>
<keyword evidence="3" id="KW-1015">Disulfide bond</keyword>
<name>A0ABY8NF96_9GAMM</name>
<gene>
    <name evidence="7" type="ORF">PVT68_04760</name>
</gene>
<evidence type="ECO:0000259" key="6">
    <source>
        <dbReference type="Pfam" id="PF00135"/>
    </source>
</evidence>
<evidence type="ECO:0000256" key="3">
    <source>
        <dbReference type="ARBA" id="ARBA00023157"/>
    </source>
</evidence>
<sequence>MSKKRQAHSPDHTDSELPSSFPPSSPAPRSPSLVVTPPCGPVRGKLDQQERVRLFLGIPYACPPVNELRWQPPQPIPPWTGLREASQPGMPAPQNPNHLFDIRGPNGQEPEDEDCLYLNIYAPAKPCKPQLPVMVWIHGGAFYLGSGCQPLYDGRALAASGRAIVVTLNYRLGALGFLRLQDISDIPASGNEGILDQTCALRWVQENIAAFGGDPQNITLFGESAGAMSIATLLAATDANDQLLAGHLFHKVIVQSGNPGVFHSCEKASRLSRRFLDHLDNVCGQSKRLPHQPTTRELLRAQEQLLNDPDTERNWGHLPFKPVMDGDFLKRLPMEALQSGSSSRVAMIVGSNRDEWNLFSAARPESFRLDHLQVCQYLRPLIPEQLLSHLLEHYRLRAEMLVDNPWPIWARTWNLMLTDMVFTIPGLRLLQAHTGPKYHYHFAQPLNAHPLLGACHAAELGYVFGTHEDARLRHLYGGNTDAHCLSRRMREAWLSFAESGCPGDDWPGFEQGHSRIFGNDQVSTLDSYALNHLWQALDDHQLRCLL</sequence>
<feature type="compositionally biased region" description="Pro residues" evidence="5">
    <location>
        <begin position="20"/>
        <end position="29"/>
    </location>
</feature>
<evidence type="ECO:0000256" key="5">
    <source>
        <dbReference type="SAM" id="MobiDB-lite"/>
    </source>
</evidence>
<organism evidence="7 8">
    <name type="scientific">Microbulbifer bruguierae</name>
    <dbReference type="NCBI Taxonomy" id="3029061"/>
    <lineage>
        <taxon>Bacteria</taxon>
        <taxon>Pseudomonadati</taxon>
        <taxon>Pseudomonadota</taxon>
        <taxon>Gammaproteobacteria</taxon>
        <taxon>Cellvibrionales</taxon>
        <taxon>Microbulbiferaceae</taxon>
        <taxon>Microbulbifer</taxon>
    </lineage>
</organism>
<feature type="domain" description="Carboxylesterase type B" evidence="6">
    <location>
        <begin position="33"/>
        <end position="514"/>
    </location>
</feature>
<dbReference type="InterPro" id="IPR050654">
    <property type="entry name" value="AChE-related_enzymes"/>
</dbReference>
<evidence type="ECO:0000256" key="1">
    <source>
        <dbReference type="ARBA" id="ARBA00005964"/>
    </source>
</evidence>
<dbReference type="InterPro" id="IPR002018">
    <property type="entry name" value="CarbesteraseB"/>
</dbReference>
<dbReference type="PANTHER" id="PTHR43918:SF4">
    <property type="entry name" value="CARBOXYLIC ESTER HYDROLASE"/>
    <property type="match status" value="1"/>
</dbReference>
<protein>
    <recommendedName>
        <fullName evidence="4">Carboxylic ester hydrolase</fullName>
        <ecNumber evidence="4">3.1.1.-</ecNumber>
    </recommendedName>
</protein>
<dbReference type="PRINTS" id="PR00878">
    <property type="entry name" value="CHOLNESTRASE"/>
</dbReference>
<feature type="region of interest" description="Disordered" evidence="5">
    <location>
        <begin position="1"/>
        <end position="42"/>
    </location>
</feature>
<dbReference type="PROSITE" id="PS00941">
    <property type="entry name" value="CARBOXYLESTERASE_B_2"/>
    <property type="match status" value="1"/>
</dbReference>
<dbReference type="EMBL" id="CP118605">
    <property type="protein sequence ID" value="WGL17606.1"/>
    <property type="molecule type" value="Genomic_DNA"/>
</dbReference>
<evidence type="ECO:0000313" key="7">
    <source>
        <dbReference type="EMBL" id="WGL17606.1"/>
    </source>
</evidence>
<dbReference type="PROSITE" id="PS00122">
    <property type="entry name" value="CARBOXYLESTERASE_B_1"/>
    <property type="match status" value="1"/>
</dbReference>
<dbReference type="InterPro" id="IPR019819">
    <property type="entry name" value="Carboxylesterase_B_CS"/>
</dbReference>
<evidence type="ECO:0000313" key="8">
    <source>
        <dbReference type="Proteomes" id="UP001236500"/>
    </source>
</evidence>
<proteinExistence type="inferred from homology"/>
<dbReference type="Gene3D" id="3.40.50.1820">
    <property type="entry name" value="alpha/beta hydrolase"/>
    <property type="match status" value="1"/>
</dbReference>